<accession>A0ABT7F185</accession>
<dbReference type="EMBL" id="JASNJD010000007">
    <property type="protein sequence ID" value="MDK3018373.1"/>
    <property type="molecule type" value="Genomic_DNA"/>
</dbReference>
<proteinExistence type="predicted"/>
<reference evidence="1 2" key="1">
    <citation type="submission" date="2023-05" db="EMBL/GenBank/DDBJ databases">
        <title>Pseudodonghicola sp. nov.</title>
        <authorList>
            <person name="Huang J."/>
        </authorList>
    </citation>
    <scope>NUCLEOTIDE SEQUENCE [LARGE SCALE GENOMIC DNA]</scope>
    <source>
        <strain evidence="1 2">IC7</strain>
    </source>
</reference>
<evidence type="ECO:0000313" key="2">
    <source>
        <dbReference type="Proteomes" id="UP001243757"/>
    </source>
</evidence>
<protein>
    <recommendedName>
        <fullName evidence="3">DUF1127 domain-containing protein</fullName>
    </recommendedName>
</protein>
<dbReference type="RefSeq" id="WP_284481186.1">
    <property type="nucleotide sequence ID" value="NZ_JASNJD010000007.1"/>
</dbReference>
<sequence length="82" mass="9391">MTRTPRPAARTARQTPIWLRILNWVADRDAAYRATQKLRSMPEDRLEDMGMSRRAANAAFYGRGSRRADHGASVRLTAFRKS</sequence>
<keyword evidence="2" id="KW-1185">Reference proteome</keyword>
<evidence type="ECO:0000313" key="1">
    <source>
        <dbReference type="EMBL" id="MDK3018373.1"/>
    </source>
</evidence>
<name>A0ABT7F185_9RHOB</name>
<organism evidence="1 2">
    <name type="scientific">Pseudodonghicola flavimaris</name>
    <dbReference type="NCBI Taxonomy" id="3050036"/>
    <lineage>
        <taxon>Bacteria</taxon>
        <taxon>Pseudomonadati</taxon>
        <taxon>Pseudomonadota</taxon>
        <taxon>Alphaproteobacteria</taxon>
        <taxon>Rhodobacterales</taxon>
        <taxon>Paracoccaceae</taxon>
        <taxon>Pseudodonghicola</taxon>
    </lineage>
</organism>
<evidence type="ECO:0008006" key="3">
    <source>
        <dbReference type="Google" id="ProtNLM"/>
    </source>
</evidence>
<comment type="caution">
    <text evidence="1">The sequence shown here is derived from an EMBL/GenBank/DDBJ whole genome shotgun (WGS) entry which is preliminary data.</text>
</comment>
<gene>
    <name evidence="1" type="ORF">QO033_11855</name>
</gene>
<dbReference type="Proteomes" id="UP001243757">
    <property type="component" value="Unassembled WGS sequence"/>
</dbReference>